<evidence type="ECO:0000313" key="1">
    <source>
        <dbReference type="EMBL" id="KAJ9659145.1"/>
    </source>
</evidence>
<protein>
    <submittedName>
        <fullName evidence="1">Uncharacterized protein</fullName>
    </submittedName>
</protein>
<evidence type="ECO:0000313" key="2">
    <source>
        <dbReference type="Proteomes" id="UP001172386"/>
    </source>
</evidence>
<proteinExistence type="predicted"/>
<name>A0ACC3AC73_9EURO</name>
<comment type="caution">
    <text evidence="1">The sequence shown here is derived from an EMBL/GenBank/DDBJ whole genome shotgun (WGS) entry which is preliminary data.</text>
</comment>
<organism evidence="1 2">
    <name type="scientific">Neophaeococcomyces mojaviensis</name>
    <dbReference type="NCBI Taxonomy" id="3383035"/>
    <lineage>
        <taxon>Eukaryota</taxon>
        <taxon>Fungi</taxon>
        <taxon>Dikarya</taxon>
        <taxon>Ascomycota</taxon>
        <taxon>Pezizomycotina</taxon>
        <taxon>Eurotiomycetes</taxon>
        <taxon>Chaetothyriomycetidae</taxon>
        <taxon>Chaetothyriales</taxon>
        <taxon>Chaetothyriales incertae sedis</taxon>
        <taxon>Neophaeococcomyces</taxon>
    </lineage>
</organism>
<keyword evidence="2" id="KW-1185">Reference proteome</keyword>
<dbReference type="EMBL" id="JAPDRQ010000043">
    <property type="protein sequence ID" value="KAJ9659145.1"/>
    <property type="molecule type" value="Genomic_DNA"/>
</dbReference>
<gene>
    <name evidence="1" type="ORF">H2198_003287</name>
</gene>
<reference evidence="1" key="1">
    <citation type="submission" date="2022-10" db="EMBL/GenBank/DDBJ databases">
        <title>Culturing micro-colonial fungi from biological soil crusts in the Mojave desert and describing Neophaeococcomyces mojavensis, and introducing the new genera and species Taxawa tesnikishii.</title>
        <authorList>
            <person name="Kurbessoian T."/>
            <person name="Stajich J.E."/>
        </authorList>
    </citation>
    <scope>NUCLEOTIDE SEQUENCE</scope>
    <source>
        <strain evidence="1">JES_112</strain>
    </source>
</reference>
<sequence length="655" mass="73613">MQDPKNRRRATIAGAGLATVTAAWYANDKYAISHDIKTLLDNRNFAKRVNERIAELGDNFSIYATTKLADQDAEALWFEGRTWTYRQLLMEADKIATFFYHKGIREGDVVACFMSNSPEMVFSYVALAKLGAIPALVNTSLRSQTLAHCLKVVKAKFIFCTADLTPVIVEFLANPVHQLMGCVSINLTSFPPLNLPPASASGVTQLRYEDIAHITPVSYLPTVPVKRGPADPATYLYTSGSTGLPKAVSLKNITFIPTQILAPTDYSNQRKYLPLRTYSCLPLFHATCLIIGLYSSFGTSSTFCLGRKFSARNFSRELVNSRATRMLYVGELCRYLLSPPPNPLDKQHKVIVAGGNGLQKEVWNKFRERYNIPEIREFYRSTEGLAQFELVTSRSQDAGYVGHSGPIGRYFETGTYIVKYDKETDMPWRDPKTGFCKEADVNEPGEAIARVTSMASYRDYVDNEEANAKKLIRDVFEEGDLFQRTGDLLVRDGRGWVKFADRMGDTWRWSGENVSAGEVRSVISHLRGVKDVSCYGVKLAGYDGQAGAAGITLGFDEGLSTDQIQQKEDDFMNGLFAELRKRGLTSWQIPRLVRLTGKIETTATFKHVVNILKARSWHPEEAKKVGDRLYWLDGEKYRRLDVVSWTEIEQARARL</sequence>
<accession>A0ACC3AC73</accession>
<dbReference type="Proteomes" id="UP001172386">
    <property type="component" value="Unassembled WGS sequence"/>
</dbReference>